<feature type="transmembrane region" description="Helical" evidence="7">
    <location>
        <begin position="318"/>
        <end position="342"/>
    </location>
</feature>
<dbReference type="Proteomes" id="UP000728106">
    <property type="component" value="Unassembled WGS sequence"/>
</dbReference>
<evidence type="ECO:0000256" key="1">
    <source>
        <dbReference type="ARBA" id="ARBA00004651"/>
    </source>
</evidence>
<dbReference type="InterPro" id="IPR003838">
    <property type="entry name" value="ABC3_permease_C"/>
</dbReference>
<feature type="transmembrane region" description="Helical" evidence="7">
    <location>
        <begin position="362"/>
        <end position="383"/>
    </location>
</feature>
<evidence type="ECO:0000256" key="5">
    <source>
        <dbReference type="ARBA" id="ARBA00023136"/>
    </source>
</evidence>
<feature type="domain" description="MacB-like periplasmic core" evidence="9">
    <location>
        <begin position="21"/>
        <end position="237"/>
    </location>
</feature>
<dbReference type="PANTHER" id="PTHR30572">
    <property type="entry name" value="MEMBRANE COMPONENT OF TRANSPORTER-RELATED"/>
    <property type="match status" value="1"/>
</dbReference>
<dbReference type="Pfam" id="PF12704">
    <property type="entry name" value="MacB_PCD"/>
    <property type="match status" value="1"/>
</dbReference>
<sequence>MDLWGIIKSSWQSLISNKRRSILTMLGIIIGIASVITILSIGNGVNKQMAKFVSADKSGMIKETIYYTQDDYYSNGLDQSDVNTIKNSPYADKIANIKLKRLESGSTTLDGYAGEQKLTNLNAKVVKGSGDVELIAGRKLAKSDNELAQRNVTIANDFAKKYYGSAHAAVNQAIELGGLSYTVVGVVKMGADSQMEMPAQVWLPYNTFLGTQTASYPMVQLTIATKDKPGKVAQKVTDYLQKNGSQASSGKYQFEDEGATMASLQKYVSVIALFVSAVAGISLFIAGIGVMNMMYISVSERTQEIGIRLAVGATERHVLLQFLIEAVMLTLSGGVIGLAMGAGLGKLITVVMDNPNITAVVTMNNVLMVFGVTTAIGIIFGWLPARQASRKNLIEILR</sequence>
<dbReference type="InterPro" id="IPR025857">
    <property type="entry name" value="MacB_PCD"/>
</dbReference>
<name>A0A4Z0RL57_WEICO</name>
<comment type="similarity">
    <text evidence="6">Belongs to the ABC-4 integral membrane protein family.</text>
</comment>
<gene>
    <name evidence="11" type="ORF">HAU20_05090</name>
    <name evidence="10" type="ORF">HAU43_07120</name>
</gene>
<dbReference type="GeneID" id="57979273"/>
<keyword evidence="12" id="KW-1185">Reference proteome</keyword>
<dbReference type="InterPro" id="IPR050250">
    <property type="entry name" value="Macrolide_Exporter_MacB"/>
</dbReference>
<feature type="transmembrane region" description="Helical" evidence="7">
    <location>
        <begin position="270"/>
        <end position="297"/>
    </location>
</feature>
<proteinExistence type="inferred from homology"/>
<protein>
    <submittedName>
        <fullName evidence="11">FtsX-like permease family protein</fullName>
    </submittedName>
</protein>
<keyword evidence="3 7" id="KW-0812">Transmembrane</keyword>
<reference evidence="11" key="1">
    <citation type="submission" date="2020-02" db="EMBL/GenBank/DDBJ databases">
        <authorList>
            <person name="Fontana A."/>
            <person name="Patrone V."/>
            <person name="Morelli L."/>
        </authorList>
    </citation>
    <scope>NUCLEOTIDE SEQUENCE</scope>
    <source>
        <strain evidence="10">CCUG 30943</strain>
        <strain evidence="11">CCUG 43002</strain>
    </source>
</reference>
<evidence type="ECO:0000256" key="4">
    <source>
        <dbReference type="ARBA" id="ARBA00022989"/>
    </source>
</evidence>
<evidence type="ECO:0000313" key="12">
    <source>
        <dbReference type="Proteomes" id="UP000728106"/>
    </source>
</evidence>
<dbReference type="PANTHER" id="PTHR30572:SF4">
    <property type="entry name" value="ABC TRANSPORTER PERMEASE YTRF"/>
    <property type="match status" value="1"/>
</dbReference>
<reference evidence="11 12" key="2">
    <citation type="journal article" date="2021" name="Int. J. Food Microbiol.">
        <title>Safety demonstration of a microbial species for use in the food chain: Weissella confusa.</title>
        <authorList>
            <person name="Bourdichon F."/>
            <person name="Patrone V."/>
            <person name="Fontana A."/>
            <person name="Milani G."/>
            <person name="Morelli L."/>
        </authorList>
    </citation>
    <scope>NUCLEOTIDE SEQUENCE [LARGE SCALE GENOMIC DNA]</scope>
    <source>
        <strain evidence="10">CCUG 30943</strain>
        <strain evidence="11 12">CCUG 43002</strain>
    </source>
</reference>
<dbReference type="GO" id="GO:0022857">
    <property type="term" value="F:transmembrane transporter activity"/>
    <property type="evidence" value="ECO:0007669"/>
    <property type="project" value="TreeGrafter"/>
</dbReference>
<dbReference type="Proteomes" id="UP000808038">
    <property type="component" value="Unassembled WGS sequence"/>
</dbReference>
<keyword evidence="5 7" id="KW-0472">Membrane</keyword>
<evidence type="ECO:0000313" key="11">
    <source>
        <dbReference type="EMBL" id="MBJ7638764.1"/>
    </source>
</evidence>
<evidence type="ECO:0000259" key="9">
    <source>
        <dbReference type="Pfam" id="PF12704"/>
    </source>
</evidence>
<keyword evidence="4 7" id="KW-1133">Transmembrane helix</keyword>
<dbReference type="RefSeq" id="WP_004560418.1">
    <property type="nucleotide sequence ID" value="NZ_CP027563.1"/>
</dbReference>
<comment type="subcellular location">
    <subcellularLocation>
        <location evidence="1">Cell membrane</location>
        <topology evidence="1">Multi-pass membrane protein</topology>
    </subcellularLocation>
</comment>
<accession>A0A4Z0RL57</accession>
<dbReference type="AlphaFoldDB" id="A0A4Z0RL57"/>
<evidence type="ECO:0000259" key="8">
    <source>
        <dbReference type="Pfam" id="PF02687"/>
    </source>
</evidence>
<dbReference type="EMBL" id="JAAOCX010000008">
    <property type="protein sequence ID" value="MBJ7632854.1"/>
    <property type="molecule type" value="Genomic_DNA"/>
</dbReference>
<feature type="domain" description="ABC3 transporter permease C-terminal" evidence="8">
    <location>
        <begin position="277"/>
        <end position="392"/>
    </location>
</feature>
<evidence type="ECO:0000313" key="10">
    <source>
        <dbReference type="EMBL" id="MBJ7632854.1"/>
    </source>
</evidence>
<dbReference type="Pfam" id="PF02687">
    <property type="entry name" value="FtsX"/>
    <property type="match status" value="1"/>
</dbReference>
<organism evidence="11 12">
    <name type="scientific">Weissella confusa</name>
    <name type="common">Lactobacillus confusus</name>
    <dbReference type="NCBI Taxonomy" id="1583"/>
    <lineage>
        <taxon>Bacteria</taxon>
        <taxon>Bacillati</taxon>
        <taxon>Bacillota</taxon>
        <taxon>Bacilli</taxon>
        <taxon>Lactobacillales</taxon>
        <taxon>Lactobacillaceae</taxon>
        <taxon>Weissella</taxon>
    </lineage>
</organism>
<evidence type="ECO:0000256" key="2">
    <source>
        <dbReference type="ARBA" id="ARBA00022475"/>
    </source>
</evidence>
<evidence type="ECO:0000256" key="3">
    <source>
        <dbReference type="ARBA" id="ARBA00022692"/>
    </source>
</evidence>
<feature type="transmembrane region" description="Helical" evidence="7">
    <location>
        <begin position="21"/>
        <end position="42"/>
    </location>
</feature>
<evidence type="ECO:0000256" key="6">
    <source>
        <dbReference type="ARBA" id="ARBA00038076"/>
    </source>
</evidence>
<comment type="caution">
    <text evidence="11">The sequence shown here is derived from an EMBL/GenBank/DDBJ whole genome shotgun (WGS) entry which is preliminary data.</text>
</comment>
<dbReference type="GO" id="GO:0005886">
    <property type="term" value="C:plasma membrane"/>
    <property type="evidence" value="ECO:0007669"/>
    <property type="project" value="UniProtKB-SubCell"/>
</dbReference>
<keyword evidence="2" id="KW-1003">Cell membrane</keyword>
<evidence type="ECO:0000256" key="7">
    <source>
        <dbReference type="SAM" id="Phobius"/>
    </source>
</evidence>
<dbReference type="EMBL" id="JAAOCP010000005">
    <property type="protein sequence ID" value="MBJ7638764.1"/>
    <property type="molecule type" value="Genomic_DNA"/>
</dbReference>